<dbReference type="OrthoDB" id="18175at2759"/>
<dbReference type="InterPro" id="IPR018625">
    <property type="entry name" value="Pet100"/>
</dbReference>
<gene>
    <name evidence="10" type="ORF">RCC_04651</name>
</gene>
<protein>
    <submittedName>
        <fullName evidence="10">Related to cytochrome-c oxidase assembly protein</fullName>
    </submittedName>
</protein>
<sequence>MSRARQILKIRAGGPNLEVAKFGMYIMFPIGFMYYFGINLDSRFAVPDFWPKKEQTHQIPFEREDIAAELEVLKAKRLAARARRLAIEAQGGSTEVTTHQDAERENPRPEILQATKVVSAEDGARKKGWLW</sequence>
<accession>A0A2D3V2A0</accession>
<evidence type="ECO:0000256" key="6">
    <source>
        <dbReference type="ARBA" id="ARBA00023128"/>
    </source>
</evidence>
<reference evidence="10 11" key="1">
    <citation type="submission" date="2016-03" db="EMBL/GenBank/DDBJ databases">
        <authorList>
            <person name="Ploux O."/>
        </authorList>
    </citation>
    <scope>NUCLEOTIDE SEQUENCE [LARGE SCALE GENOMIC DNA]</scope>
    <source>
        <strain evidence="10 11">URUG2</strain>
    </source>
</reference>
<evidence type="ECO:0000256" key="9">
    <source>
        <dbReference type="SAM" id="Phobius"/>
    </source>
</evidence>
<dbReference type="PANTHER" id="PTHR33968">
    <property type="entry name" value="PROTEIN PET100 HOMOLOG, MITOCHONDRIAL"/>
    <property type="match status" value="1"/>
</dbReference>
<keyword evidence="7 9" id="KW-0472">Membrane</keyword>
<evidence type="ECO:0000256" key="2">
    <source>
        <dbReference type="ARBA" id="ARBA00004325"/>
    </source>
</evidence>
<keyword evidence="11" id="KW-1185">Reference proteome</keyword>
<name>A0A2D3V2A0_9PEZI</name>
<evidence type="ECO:0000256" key="7">
    <source>
        <dbReference type="ARBA" id="ARBA00023136"/>
    </source>
</evidence>
<dbReference type="Pfam" id="PF09803">
    <property type="entry name" value="Pet100"/>
    <property type="match status" value="1"/>
</dbReference>
<proteinExistence type="inferred from homology"/>
<dbReference type="AlphaFoldDB" id="A0A2D3V2A0"/>
<comment type="similarity">
    <text evidence="8">Belongs to the PET100 family.</text>
</comment>
<evidence type="ECO:0000256" key="8">
    <source>
        <dbReference type="ARBA" id="ARBA00038077"/>
    </source>
</evidence>
<dbReference type="PANTHER" id="PTHR33968:SF1">
    <property type="entry name" value="PROTEIN PET100 HOMOLOG, MITOCHONDRIAL"/>
    <property type="match status" value="1"/>
</dbReference>
<evidence type="ECO:0000256" key="5">
    <source>
        <dbReference type="ARBA" id="ARBA00022989"/>
    </source>
</evidence>
<keyword evidence="6" id="KW-0496">Mitochondrion</keyword>
<dbReference type="EMBL" id="FJUY01000006">
    <property type="protein sequence ID" value="CZT18807.1"/>
    <property type="molecule type" value="Genomic_DNA"/>
</dbReference>
<dbReference type="RefSeq" id="XP_023625697.1">
    <property type="nucleotide sequence ID" value="XM_023769929.1"/>
</dbReference>
<keyword evidence="3 9" id="KW-0812">Transmembrane</keyword>
<dbReference type="GeneID" id="35599824"/>
<evidence type="ECO:0000256" key="3">
    <source>
        <dbReference type="ARBA" id="ARBA00022692"/>
    </source>
</evidence>
<evidence type="ECO:0000256" key="1">
    <source>
        <dbReference type="ARBA" id="ARBA00004167"/>
    </source>
</evidence>
<evidence type="ECO:0000256" key="4">
    <source>
        <dbReference type="ARBA" id="ARBA00022946"/>
    </source>
</evidence>
<organism evidence="10 11">
    <name type="scientific">Ramularia collo-cygni</name>
    <dbReference type="NCBI Taxonomy" id="112498"/>
    <lineage>
        <taxon>Eukaryota</taxon>
        <taxon>Fungi</taxon>
        <taxon>Dikarya</taxon>
        <taxon>Ascomycota</taxon>
        <taxon>Pezizomycotina</taxon>
        <taxon>Dothideomycetes</taxon>
        <taxon>Dothideomycetidae</taxon>
        <taxon>Mycosphaerellales</taxon>
        <taxon>Mycosphaerellaceae</taxon>
        <taxon>Ramularia</taxon>
    </lineage>
</organism>
<dbReference type="GO" id="GO:0051082">
    <property type="term" value="F:unfolded protein binding"/>
    <property type="evidence" value="ECO:0007669"/>
    <property type="project" value="TreeGrafter"/>
</dbReference>
<dbReference type="GO" id="GO:0005743">
    <property type="term" value="C:mitochondrial inner membrane"/>
    <property type="evidence" value="ECO:0007669"/>
    <property type="project" value="TreeGrafter"/>
</dbReference>
<dbReference type="GO" id="GO:0033617">
    <property type="term" value="P:mitochondrial respiratory chain complex IV assembly"/>
    <property type="evidence" value="ECO:0007669"/>
    <property type="project" value="InterPro"/>
</dbReference>
<comment type="subcellular location">
    <subcellularLocation>
        <location evidence="1">Membrane</location>
        <topology evidence="1">Single-pass membrane protein</topology>
    </subcellularLocation>
    <subcellularLocation>
        <location evidence="2">Mitochondrion membrane</location>
    </subcellularLocation>
</comment>
<dbReference type="Proteomes" id="UP000225277">
    <property type="component" value="Unassembled WGS sequence"/>
</dbReference>
<feature type="transmembrane region" description="Helical" evidence="9">
    <location>
        <begin position="20"/>
        <end position="37"/>
    </location>
</feature>
<keyword evidence="4" id="KW-0809">Transit peptide</keyword>
<evidence type="ECO:0000313" key="11">
    <source>
        <dbReference type="Proteomes" id="UP000225277"/>
    </source>
</evidence>
<keyword evidence="5 9" id="KW-1133">Transmembrane helix</keyword>
<evidence type="ECO:0000313" key="10">
    <source>
        <dbReference type="EMBL" id="CZT18807.1"/>
    </source>
</evidence>